<evidence type="ECO:0000313" key="1">
    <source>
        <dbReference type="EMBL" id="KAI1696974.1"/>
    </source>
</evidence>
<organism evidence="1 2">
    <name type="scientific">Ditylenchus destructor</name>
    <dbReference type="NCBI Taxonomy" id="166010"/>
    <lineage>
        <taxon>Eukaryota</taxon>
        <taxon>Metazoa</taxon>
        <taxon>Ecdysozoa</taxon>
        <taxon>Nematoda</taxon>
        <taxon>Chromadorea</taxon>
        <taxon>Rhabditida</taxon>
        <taxon>Tylenchina</taxon>
        <taxon>Tylenchomorpha</taxon>
        <taxon>Sphaerularioidea</taxon>
        <taxon>Anguinidae</taxon>
        <taxon>Anguininae</taxon>
        <taxon>Ditylenchus</taxon>
    </lineage>
</organism>
<comment type="caution">
    <text evidence="1">The sequence shown here is derived from an EMBL/GenBank/DDBJ whole genome shotgun (WGS) entry which is preliminary data.</text>
</comment>
<protein>
    <recommendedName>
        <fullName evidence="3">Hexosyltransferase</fullName>
    </recommendedName>
</protein>
<proteinExistence type="predicted"/>
<dbReference type="EMBL" id="JAKKPZ010000295">
    <property type="protein sequence ID" value="KAI1696974.1"/>
    <property type="molecule type" value="Genomic_DNA"/>
</dbReference>
<evidence type="ECO:0008006" key="3">
    <source>
        <dbReference type="Google" id="ProtNLM"/>
    </source>
</evidence>
<name>A0AAD4MJL6_9BILA</name>
<dbReference type="AlphaFoldDB" id="A0AAD4MJL6"/>
<gene>
    <name evidence="1" type="ORF">DdX_18765</name>
</gene>
<reference evidence="1" key="1">
    <citation type="submission" date="2022-01" db="EMBL/GenBank/DDBJ databases">
        <title>Genome Sequence Resource for Two Populations of Ditylenchus destructor, the Migratory Endoparasitic Phytonematode.</title>
        <authorList>
            <person name="Zhang H."/>
            <person name="Lin R."/>
            <person name="Xie B."/>
        </authorList>
    </citation>
    <scope>NUCLEOTIDE SEQUENCE</scope>
    <source>
        <strain evidence="1">BazhouSP</strain>
    </source>
</reference>
<keyword evidence="2" id="KW-1185">Reference proteome</keyword>
<sequence length="139" mass="16152">MLLLKSIHGQIFDNAENLVVDYNYGMNLFQKSQYPNFTRIPFSDIDRTTGRQFLDDTKGLTLPKRFELQYSNANWTFYMPDPTNKTKESCKNATLLVVVFDRPGAFDVRQAIRHAWANSANVVSILHYTLIFRHKCNVN</sequence>
<evidence type="ECO:0000313" key="2">
    <source>
        <dbReference type="Proteomes" id="UP001201812"/>
    </source>
</evidence>
<accession>A0AAD4MJL6</accession>
<dbReference type="Proteomes" id="UP001201812">
    <property type="component" value="Unassembled WGS sequence"/>
</dbReference>